<feature type="compositionally biased region" description="Basic and acidic residues" evidence="3">
    <location>
        <begin position="504"/>
        <end position="514"/>
    </location>
</feature>
<feature type="region of interest" description="Disordered" evidence="3">
    <location>
        <begin position="987"/>
        <end position="1038"/>
    </location>
</feature>
<dbReference type="InterPro" id="IPR011993">
    <property type="entry name" value="PH-like_dom_sf"/>
</dbReference>
<feature type="compositionally biased region" description="Polar residues" evidence="3">
    <location>
        <begin position="568"/>
        <end position="580"/>
    </location>
</feature>
<feature type="region of interest" description="Disordered" evidence="3">
    <location>
        <begin position="233"/>
        <end position="357"/>
    </location>
</feature>
<dbReference type="InterPro" id="IPR052212">
    <property type="entry name" value="PH-like_domain"/>
</dbReference>
<dbReference type="InterPro" id="IPR008984">
    <property type="entry name" value="SMAD_FHA_dom_sf"/>
</dbReference>
<evidence type="ECO:0000313" key="5">
    <source>
        <dbReference type="Proteomes" id="UP001652641"/>
    </source>
</evidence>
<feature type="region of interest" description="Disordered" evidence="3">
    <location>
        <begin position="167"/>
        <end position="209"/>
    </location>
</feature>
<name>A0ABM4Y5Y1_VULVU</name>
<feature type="compositionally biased region" description="Polar residues" evidence="3">
    <location>
        <begin position="182"/>
        <end position="197"/>
    </location>
</feature>
<dbReference type="Proteomes" id="UP001652641">
    <property type="component" value="Chromosome 12"/>
</dbReference>
<feature type="region of interest" description="Disordered" evidence="3">
    <location>
        <begin position="1156"/>
        <end position="1176"/>
    </location>
</feature>
<dbReference type="CDD" id="cd14673">
    <property type="entry name" value="PH_PHLDB1_2"/>
    <property type="match status" value="1"/>
</dbReference>
<evidence type="ECO:0000256" key="2">
    <source>
        <dbReference type="SAM" id="Coils"/>
    </source>
</evidence>
<evidence type="ECO:0000256" key="1">
    <source>
        <dbReference type="ARBA" id="ARBA00023054"/>
    </source>
</evidence>
<sequence>MRRPGRGVGWRPGPQELWSPRTMDTLNRNQVGPGCKTQAMVKKGPLDLIETGKGLKVQTDKPHLVSLGSGRLSTAITLLPLEEGKTVIGSAARDISLQGPGLAPEHCYIENVRGTLTLYPCGNACSIDGLPIRQPTRLTQGCMVCLGQSTFLRFNHPAEAKWMKSMIPAGGRAPGPPYSPGSAESESLVNGNHTPQPATRGPSACASHSSLVSSIEKDLQEIMDSLVLEEPGAAGKKPAATSPLSPMANGGRYLLSPPTSPGAMSVGSSYENTSPAFSPLSSPASSGSCASHSPSGQEPAPSMPPLVPARSSSYHLALQPPQPRPSGARPSESPRLGRKGGHERPPSPGLRGLLTDSPAATVLAEARRATESPRLGGQLPVVAISLSEYPASGARSQPTSIPGSPKFQPPVPAPRNKIGTLQDRPPSPFRELPSTERVLTTSPSRQLVGRTFSDGSVARTLQPPESPRLGRRGLDSMRELPPLSPSLSRRALSPMPTRTTPDPKLTREVAESPRPRRWAAHGASPEDFSLTLGARGRRTRSPSPTLGESLAPRKGSFSGRLSPAYSLGSLTGASPRQSPRAQRKLSSGDLRVPVTRERKNSITEISDNEDDLLEYHRRQRQERLWEQEMERLERQRLETILNLCAEYSRADGGLEAGELPSIGEAAAALALAGRRPSRGLSGAPGASGRSTEEPGGATPRLWECVERSDEENLKEECSSTESTQQEHEDAPSTKLQGEVLALEEERAQVLGRVEQLKVRVKELEQQLQESAREAEMERALLQGEREAERALLQKEQKAVDQLQEKLVTLETGIQKERDKERAELAAGRRHLEARQALYAELQTQLDNCPESVREQLQEQLRREAEALETETKLFEDLEFQQLERESRVEEERELAGQGLLRSQAELLRSITKRKERLAVLDSQAGQIRAQAVQESERLARDKNASLQLLQKEKERLTMLEGRYHSLTGGRPFPKTTSTLKEVYRSKMDGEATSPLPRTRSGPLPSSSGSSSSSSQLSVATLGRSPSPKSALLAQNGTGSLPRNLAATLQDIETKRQLALQQKGESLPAEPPPADDPAGQQVIEEQRRRLAELKQKAAAEAQCQWDALHGAAPFPPGPSGFPPLMHHSILHHLPAGRERGEEGEHAYDTLSLESSDSMETSISTGGNSACSPDNMSSASGLDVGKIEEMEKMLKEAHAEKSRLMESREREMELRRQALEEERRRREQVERRLQSESARRQQLVEKEVKMREKQFSQARPLTRYLPIRKEDFDLKTHIESSGHGVDTCLHVVLSSKVCRGYLVKMGGKIKSWKKRWFVFDRLKRTLSYYVDKHETKLKGVIYFQAIEEVYYDHLRSAAKSPNPALTFCVKTHDRLYYMVAPSAEAMRIWMDVIVTGAEGYTQFMN</sequence>
<evidence type="ECO:0000256" key="3">
    <source>
        <dbReference type="SAM" id="MobiDB-lite"/>
    </source>
</evidence>
<dbReference type="Gene3D" id="2.60.200.20">
    <property type="match status" value="1"/>
</dbReference>
<organism evidence="5 6">
    <name type="scientific">Vulpes vulpes</name>
    <name type="common">Red fox</name>
    <dbReference type="NCBI Taxonomy" id="9627"/>
    <lineage>
        <taxon>Eukaryota</taxon>
        <taxon>Metazoa</taxon>
        <taxon>Chordata</taxon>
        <taxon>Craniata</taxon>
        <taxon>Vertebrata</taxon>
        <taxon>Euteleostomi</taxon>
        <taxon>Mammalia</taxon>
        <taxon>Eutheria</taxon>
        <taxon>Laurasiatheria</taxon>
        <taxon>Carnivora</taxon>
        <taxon>Caniformia</taxon>
        <taxon>Canidae</taxon>
        <taxon>Vulpes</taxon>
    </lineage>
</organism>
<feature type="region of interest" description="Disordered" evidence="3">
    <location>
        <begin position="675"/>
        <end position="733"/>
    </location>
</feature>
<feature type="compositionally biased region" description="Low complexity" evidence="3">
    <location>
        <begin position="274"/>
        <end position="295"/>
    </location>
</feature>
<gene>
    <name evidence="6" type="primary">PHLDB1</name>
</gene>
<dbReference type="PROSITE" id="PS50003">
    <property type="entry name" value="PH_DOMAIN"/>
    <property type="match status" value="1"/>
</dbReference>
<feature type="domain" description="PH" evidence="4">
    <location>
        <begin position="1293"/>
        <end position="1396"/>
    </location>
</feature>
<dbReference type="InterPro" id="IPR001849">
    <property type="entry name" value="PH_domain"/>
</dbReference>
<protein>
    <submittedName>
        <fullName evidence="6">Pleckstrin homology-like domain family B member 1 isoform X9</fullName>
    </submittedName>
</protein>
<reference evidence="6" key="1">
    <citation type="submission" date="2025-08" db="UniProtKB">
        <authorList>
            <consortium name="RefSeq"/>
        </authorList>
    </citation>
    <scope>IDENTIFICATION</scope>
    <source>
        <tissue evidence="6">Cell line</tissue>
    </source>
</reference>
<feature type="compositionally biased region" description="Low complexity" evidence="3">
    <location>
        <begin position="485"/>
        <end position="494"/>
    </location>
</feature>
<evidence type="ECO:0000259" key="4">
    <source>
        <dbReference type="PROSITE" id="PS50003"/>
    </source>
</evidence>
<dbReference type="PANTHER" id="PTHR12156:SF23">
    <property type="entry name" value="PLECKSTRIN HOMOLOGY-LIKE DOMAIN FAMILY B MEMBER 1"/>
    <property type="match status" value="1"/>
</dbReference>
<dbReference type="Pfam" id="PF00169">
    <property type="entry name" value="PH"/>
    <property type="match status" value="1"/>
</dbReference>
<proteinExistence type="predicted"/>
<dbReference type="Gene3D" id="2.30.29.30">
    <property type="entry name" value="Pleckstrin-homology domain (PH domain)/Phosphotyrosine-binding domain (PTB)"/>
    <property type="match status" value="1"/>
</dbReference>
<feature type="region of interest" description="Disordered" evidence="3">
    <location>
        <begin position="392"/>
        <end position="600"/>
    </location>
</feature>
<accession>A0ABM4Y5Y1</accession>
<dbReference type="InterPro" id="IPR037810">
    <property type="entry name" value="PHLDB1/2/3_PH"/>
</dbReference>
<dbReference type="SUPFAM" id="SSF50729">
    <property type="entry name" value="PH domain-like"/>
    <property type="match status" value="1"/>
</dbReference>
<evidence type="ECO:0000313" key="6">
    <source>
        <dbReference type="RefSeq" id="XP_072585692.1"/>
    </source>
</evidence>
<dbReference type="RefSeq" id="XP_072585692.1">
    <property type="nucleotide sequence ID" value="XM_072729591.1"/>
</dbReference>
<dbReference type="InterPro" id="IPR000253">
    <property type="entry name" value="FHA_dom"/>
</dbReference>
<keyword evidence="5" id="KW-1185">Reference proteome</keyword>
<dbReference type="Pfam" id="PF00498">
    <property type="entry name" value="FHA"/>
    <property type="match status" value="1"/>
</dbReference>
<feature type="compositionally biased region" description="Basic and acidic residues" evidence="3">
    <location>
        <begin position="703"/>
        <end position="717"/>
    </location>
</feature>
<dbReference type="PANTHER" id="PTHR12156">
    <property type="entry name" value="PLECKSTRIN HOMOLOGY-LIKE DOMAIN, FAMILY B, MEMBER 3"/>
    <property type="match status" value="1"/>
</dbReference>
<dbReference type="CDD" id="cd22713">
    <property type="entry name" value="FHA_PHLB1"/>
    <property type="match status" value="1"/>
</dbReference>
<dbReference type="SUPFAM" id="SSF49879">
    <property type="entry name" value="SMAD/FHA domain"/>
    <property type="match status" value="1"/>
</dbReference>
<feature type="coiled-coil region" evidence="2">
    <location>
        <begin position="1185"/>
        <end position="1244"/>
    </location>
</feature>
<feature type="compositionally biased region" description="Low complexity" evidence="3">
    <location>
        <begin position="993"/>
        <end position="1014"/>
    </location>
</feature>
<keyword evidence="1 2" id="KW-0175">Coiled coil</keyword>
<dbReference type="GeneID" id="112920342"/>
<dbReference type="SMART" id="SM00233">
    <property type="entry name" value="PH"/>
    <property type="match status" value="1"/>
</dbReference>